<proteinExistence type="predicted"/>
<sequence>MGTGFRKKMRVKKSTPEIGKGPVLKARAFETELECEIRLSLI</sequence>
<dbReference type="AlphaFoldDB" id="A0A256FZ85"/>
<accession>A0A256FZ85</accession>
<organism evidence="1 2">
    <name type="scientific">Brucella thiophenivorans</name>
    <dbReference type="NCBI Taxonomy" id="571255"/>
    <lineage>
        <taxon>Bacteria</taxon>
        <taxon>Pseudomonadati</taxon>
        <taxon>Pseudomonadota</taxon>
        <taxon>Alphaproteobacteria</taxon>
        <taxon>Hyphomicrobiales</taxon>
        <taxon>Brucellaceae</taxon>
        <taxon>Brucella/Ochrobactrum group</taxon>
        <taxon>Brucella</taxon>
    </lineage>
</organism>
<evidence type="ECO:0000313" key="2">
    <source>
        <dbReference type="Proteomes" id="UP000215590"/>
    </source>
</evidence>
<gene>
    <name evidence="1" type="ORF">CEV31_1545</name>
</gene>
<protein>
    <submittedName>
        <fullName evidence="1">Uncharacterized protein</fullName>
    </submittedName>
</protein>
<reference evidence="1 2" key="1">
    <citation type="submission" date="2017-07" db="EMBL/GenBank/DDBJ databases">
        <title>Phylogenetic study on the rhizospheric bacterium Ochrobactrum sp. A44.</title>
        <authorList>
            <person name="Krzyzanowska D.M."/>
            <person name="Ossowicki A."/>
            <person name="Rajewska M."/>
            <person name="Maciag T."/>
            <person name="Kaczynski Z."/>
            <person name="Czerwicka M."/>
            <person name="Jafra S."/>
        </authorList>
    </citation>
    <scope>NUCLEOTIDE SEQUENCE [LARGE SCALE GENOMIC DNA]</scope>
    <source>
        <strain evidence="1 2">DSM 7216</strain>
    </source>
</reference>
<dbReference type="Proteomes" id="UP000215590">
    <property type="component" value="Unassembled WGS sequence"/>
</dbReference>
<name>A0A256FZ85_9HYPH</name>
<comment type="caution">
    <text evidence="1">The sequence shown here is derived from an EMBL/GenBank/DDBJ whole genome shotgun (WGS) entry which is preliminary data.</text>
</comment>
<evidence type="ECO:0000313" key="1">
    <source>
        <dbReference type="EMBL" id="OYR20119.1"/>
    </source>
</evidence>
<keyword evidence="2" id="KW-1185">Reference proteome</keyword>
<dbReference type="EMBL" id="NNRJ01000015">
    <property type="protein sequence ID" value="OYR20119.1"/>
    <property type="molecule type" value="Genomic_DNA"/>
</dbReference>